<feature type="transmembrane region" description="Helical" evidence="7">
    <location>
        <begin position="387"/>
        <end position="410"/>
    </location>
</feature>
<keyword evidence="4 7" id="KW-0812">Transmembrane</keyword>
<feature type="transmembrane region" description="Helical" evidence="7">
    <location>
        <begin position="163"/>
        <end position="188"/>
    </location>
</feature>
<accession>A0ABV1D6K4</accession>
<dbReference type="Pfam" id="PF06808">
    <property type="entry name" value="DctM"/>
    <property type="match status" value="1"/>
</dbReference>
<dbReference type="RefSeq" id="WP_234852340.1">
    <property type="nucleotide sequence ID" value="NZ_JBBMFM010000048.1"/>
</dbReference>
<evidence type="ECO:0000256" key="4">
    <source>
        <dbReference type="ARBA" id="ARBA00022692"/>
    </source>
</evidence>
<evidence type="ECO:0000313" key="9">
    <source>
        <dbReference type="EMBL" id="MEQ2426035.1"/>
    </source>
</evidence>
<feature type="transmembrane region" description="Helical" evidence="7">
    <location>
        <begin position="329"/>
        <end position="346"/>
    </location>
</feature>
<sequence>MLVLVVLFLIGFPVPYAIAISGVVIMHLSTGIKWMSITSNMIGGVNSFTILCIPLFLFAGKLMNSCGITDRLFKAARAIVGGIPGGLGHVNILASFIFAGMSGTAIADAAGLGQIEIKAMDDAGYDRDFSCAITSTSSTLGPIVPPSMPLIVYGMVSGASVGALLVAGVIPGIVIALCMAALVSMYAVKRHYPRDKFISWKDTFTVLKDGILPCFTPVIIILGIYTGICTPTEAAAVCVTYAAFLGVVVYKAITWKSFWQVLRETVIDSGPICILLAVSTFFGSTLIRANIPQTMVGYLMGLIHSKWIFWILFNIAFLIIGMFMETVSAITILTPIVFPMAVAYGINPIHFGIVMVFNLMIGVISPPFGTCLFAVSKVGQISMTRLIKALGPWYILLVVTLAILVIFPQLSTLLPSMMSLGG</sequence>
<dbReference type="PANTHER" id="PTHR33362">
    <property type="entry name" value="SIALIC ACID TRAP TRANSPORTER PERMEASE PROTEIN SIAT-RELATED"/>
    <property type="match status" value="1"/>
</dbReference>
<evidence type="ECO:0000256" key="6">
    <source>
        <dbReference type="ARBA" id="ARBA00023136"/>
    </source>
</evidence>
<dbReference type="InterPro" id="IPR010656">
    <property type="entry name" value="DctM"/>
</dbReference>
<feature type="domain" description="TRAP C4-dicarboxylate transport system permease DctM subunit" evidence="8">
    <location>
        <begin position="2"/>
        <end position="410"/>
    </location>
</feature>
<feature type="transmembrane region" description="Helical" evidence="7">
    <location>
        <begin position="209"/>
        <end position="228"/>
    </location>
</feature>
<keyword evidence="2" id="KW-1003">Cell membrane</keyword>
<name>A0ABV1D6K4_9FIRM</name>
<evidence type="ECO:0000256" key="3">
    <source>
        <dbReference type="ARBA" id="ARBA00022519"/>
    </source>
</evidence>
<dbReference type="EMBL" id="JBBMFM010000048">
    <property type="protein sequence ID" value="MEQ2426035.1"/>
    <property type="molecule type" value="Genomic_DNA"/>
</dbReference>
<comment type="subcellular location">
    <subcellularLocation>
        <location evidence="1">Cell inner membrane</location>
        <topology evidence="1">Multi-pass membrane protein</topology>
    </subcellularLocation>
</comment>
<feature type="transmembrane region" description="Helical" evidence="7">
    <location>
        <begin position="234"/>
        <end position="253"/>
    </location>
</feature>
<comment type="caution">
    <text evidence="9">The sequence shown here is derived from an EMBL/GenBank/DDBJ whole genome shotgun (WGS) entry which is preliminary data.</text>
</comment>
<evidence type="ECO:0000259" key="8">
    <source>
        <dbReference type="Pfam" id="PF06808"/>
    </source>
</evidence>
<keyword evidence="10" id="KW-1185">Reference proteome</keyword>
<keyword evidence="3" id="KW-0997">Cell inner membrane</keyword>
<evidence type="ECO:0000256" key="2">
    <source>
        <dbReference type="ARBA" id="ARBA00022475"/>
    </source>
</evidence>
<feature type="transmembrane region" description="Helical" evidence="7">
    <location>
        <begin position="265"/>
        <end position="287"/>
    </location>
</feature>
<reference evidence="9 10" key="1">
    <citation type="submission" date="2024-03" db="EMBL/GenBank/DDBJ databases">
        <title>Human intestinal bacterial collection.</title>
        <authorList>
            <person name="Pauvert C."/>
            <person name="Hitch T.C.A."/>
            <person name="Clavel T."/>
        </authorList>
    </citation>
    <scope>NUCLEOTIDE SEQUENCE [LARGE SCALE GENOMIC DNA]</scope>
    <source>
        <strain evidence="9 10">CLA-SR-H021</strain>
    </source>
</reference>
<proteinExistence type="predicted"/>
<dbReference type="InterPro" id="IPR004681">
    <property type="entry name" value="TRAP_DctM"/>
</dbReference>
<gene>
    <name evidence="9" type="ORF">WMQ36_13740</name>
</gene>
<keyword evidence="6 7" id="KW-0472">Membrane</keyword>
<dbReference type="NCBIfam" id="TIGR00786">
    <property type="entry name" value="dctM"/>
    <property type="match status" value="1"/>
</dbReference>
<feature type="transmembrane region" description="Helical" evidence="7">
    <location>
        <begin position="352"/>
        <end position="375"/>
    </location>
</feature>
<dbReference type="PANTHER" id="PTHR33362:SF3">
    <property type="entry name" value="SIALIC ACID TRAP TRANSPORTER PERMEASE PROTEIN SIAT"/>
    <property type="match status" value="1"/>
</dbReference>
<evidence type="ECO:0000313" key="10">
    <source>
        <dbReference type="Proteomes" id="UP001454086"/>
    </source>
</evidence>
<evidence type="ECO:0000256" key="7">
    <source>
        <dbReference type="SAM" id="Phobius"/>
    </source>
</evidence>
<protein>
    <submittedName>
        <fullName evidence="9">TRAP transporter large permease</fullName>
    </submittedName>
</protein>
<feature type="transmembrane region" description="Helical" evidence="7">
    <location>
        <begin position="43"/>
        <end position="63"/>
    </location>
</feature>
<dbReference type="PIRSF" id="PIRSF006066">
    <property type="entry name" value="HI0050"/>
    <property type="match status" value="1"/>
</dbReference>
<feature type="transmembrane region" description="Helical" evidence="7">
    <location>
        <begin position="75"/>
        <end position="98"/>
    </location>
</feature>
<dbReference type="Proteomes" id="UP001454086">
    <property type="component" value="Unassembled WGS sequence"/>
</dbReference>
<organism evidence="9 10">
    <name type="scientific">Enterocloster hominis</name>
    <name type="common">ex Hitch et al. 2024</name>
    <dbReference type="NCBI Taxonomy" id="1917870"/>
    <lineage>
        <taxon>Bacteria</taxon>
        <taxon>Bacillati</taxon>
        <taxon>Bacillota</taxon>
        <taxon>Clostridia</taxon>
        <taxon>Lachnospirales</taxon>
        <taxon>Lachnospiraceae</taxon>
        <taxon>Enterocloster</taxon>
    </lineage>
</organism>
<evidence type="ECO:0000256" key="1">
    <source>
        <dbReference type="ARBA" id="ARBA00004429"/>
    </source>
</evidence>
<evidence type="ECO:0000256" key="5">
    <source>
        <dbReference type="ARBA" id="ARBA00022989"/>
    </source>
</evidence>
<keyword evidence="5 7" id="KW-1133">Transmembrane helix</keyword>
<feature type="transmembrane region" description="Helical" evidence="7">
    <location>
        <begin position="307"/>
        <end position="324"/>
    </location>
</feature>